<evidence type="ECO:0000256" key="1">
    <source>
        <dbReference type="ARBA" id="ARBA00009009"/>
    </source>
</evidence>
<evidence type="ECO:0000313" key="11">
    <source>
        <dbReference type="Proteomes" id="UP000247602"/>
    </source>
</evidence>
<proteinExistence type="inferred from homology"/>
<organism evidence="10 11">
    <name type="scientific">Modestobacter versicolor</name>
    <dbReference type="NCBI Taxonomy" id="429133"/>
    <lineage>
        <taxon>Bacteria</taxon>
        <taxon>Bacillati</taxon>
        <taxon>Actinomycetota</taxon>
        <taxon>Actinomycetes</taxon>
        <taxon>Geodermatophilales</taxon>
        <taxon>Geodermatophilaceae</taxon>
        <taxon>Modestobacter</taxon>
    </lineage>
</organism>
<dbReference type="Gene3D" id="3.40.710.10">
    <property type="entry name" value="DD-peptidase/beta-lactamase superfamily"/>
    <property type="match status" value="1"/>
</dbReference>
<evidence type="ECO:0000256" key="5">
    <source>
        <dbReference type="RuleBase" id="RU361140"/>
    </source>
</evidence>
<dbReference type="AlphaFoldDB" id="A0A323V4M9"/>
<keyword evidence="3 5" id="KW-0378">Hydrolase</keyword>
<dbReference type="InterPro" id="IPR045155">
    <property type="entry name" value="Beta-lactam_cat"/>
</dbReference>
<dbReference type="PANTHER" id="PTHR35333">
    <property type="entry name" value="BETA-LACTAMASE"/>
    <property type="match status" value="1"/>
</dbReference>
<dbReference type="PANTHER" id="PTHR35333:SF3">
    <property type="entry name" value="BETA-LACTAMASE-TYPE TRANSPEPTIDASE FOLD CONTAINING PROTEIN"/>
    <property type="match status" value="1"/>
</dbReference>
<gene>
    <name evidence="10" type="ORF">DMO24_19015</name>
    <name evidence="9" type="ORF">FHX36_001774</name>
</gene>
<dbReference type="SUPFAM" id="SSF56601">
    <property type="entry name" value="beta-lactamase/transpeptidase-like"/>
    <property type="match status" value="1"/>
</dbReference>
<dbReference type="InterPro" id="IPR000871">
    <property type="entry name" value="Beta-lactam_class-A"/>
</dbReference>
<dbReference type="Proteomes" id="UP000580718">
    <property type="component" value="Unassembled WGS sequence"/>
</dbReference>
<sequence>MPLPRRGTRAALVASTSLALLLTGCGDAPSASPPASTSTATSAPAPAPTTDPAVEEALAALEAEFGVRLGVHAVDTGSGEVVEHRADEPFPYASTYKALAAGAVLDRTTPAQLDEVVTWTAADLVTYSPVTELHVGTGLPLRDVLAAALQVSDNTAGNVLFDQLGGTEGFEEELRALGDTATSAERYEPELNTAVPGDARDTSTPRALATDLQALAVGDALEAEDRELLLGWMRTATTGTGLVRAGVPAGWEVADKSGTAAYGTRNDIAVVQPPGRAPIVLAVLSTHPAADAEPSDEVVARAAAVVAGALG</sequence>
<dbReference type="InterPro" id="IPR012338">
    <property type="entry name" value="Beta-lactam/transpept-like"/>
</dbReference>
<reference evidence="10 11" key="1">
    <citation type="submission" date="2018-06" db="EMBL/GenBank/DDBJ databases">
        <title>Draft genome sequence of Modestobacter versicolor CP153-2.</title>
        <authorList>
            <person name="Gundlapally S.R."/>
        </authorList>
    </citation>
    <scope>NUCLEOTIDE SEQUENCE [LARGE SCALE GENOMIC DNA]</scope>
    <source>
        <strain evidence="10 11">CP153-2</strain>
    </source>
</reference>
<dbReference type="GO" id="GO:0008800">
    <property type="term" value="F:beta-lactamase activity"/>
    <property type="evidence" value="ECO:0007669"/>
    <property type="project" value="UniProtKB-UniRule"/>
</dbReference>
<evidence type="ECO:0000313" key="12">
    <source>
        <dbReference type="Proteomes" id="UP000580718"/>
    </source>
</evidence>
<feature type="signal peptide" evidence="7">
    <location>
        <begin position="1"/>
        <end position="30"/>
    </location>
</feature>
<dbReference type="PROSITE" id="PS51257">
    <property type="entry name" value="PROKAR_LIPOPROTEIN"/>
    <property type="match status" value="1"/>
</dbReference>
<accession>A0A323V4M9</accession>
<dbReference type="EC" id="3.5.2.6" evidence="2 5"/>
<feature type="chain" id="PRO_5033341897" description="Beta-lactamase" evidence="7">
    <location>
        <begin position="31"/>
        <end position="311"/>
    </location>
</feature>
<feature type="region of interest" description="Disordered" evidence="6">
    <location>
        <begin position="27"/>
        <end position="51"/>
    </location>
</feature>
<dbReference type="Proteomes" id="UP000247602">
    <property type="component" value="Unassembled WGS sequence"/>
</dbReference>
<evidence type="ECO:0000313" key="9">
    <source>
        <dbReference type="EMBL" id="MBB3676039.1"/>
    </source>
</evidence>
<dbReference type="GO" id="GO:0030655">
    <property type="term" value="P:beta-lactam antibiotic catabolic process"/>
    <property type="evidence" value="ECO:0007669"/>
    <property type="project" value="InterPro"/>
</dbReference>
<dbReference type="EMBL" id="QKNV01000274">
    <property type="protein sequence ID" value="PZA19759.1"/>
    <property type="molecule type" value="Genomic_DNA"/>
</dbReference>
<feature type="domain" description="Beta-lactamase class A catalytic" evidence="8">
    <location>
        <begin position="70"/>
        <end position="284"/>
    </location>
</feature>
<comment type="similarity">
    <text evidence="1 5">Belongs to the class-A beta-lactamase family.</text>
</comment>
<protein>
    <recommendedName>
        <fullName evidence="2 5">Beta-lactamase</fullName>
        <ecNumber evidence="2 5">3.5.2.6</ecNumber>
    </recommendedName>
</protein>
<keyword evidence="7" id="KW-0732">Signal</keyword>
<evidence type="ECO:0000256" key="2">
    <source>
        <dbReference type="ARBA" id="ARBA00012865"/>
    </source>
</evidence>
<keyword evidence="4 5" id="KW-0046">Antibiotic resistance</keyword>
<reference evidence="9 12" key="2">
    <citation type="submission" date="2020-08" db="EMBL/GenBank/DDBJ databases">
        <title>Sequencing the genomes of 1000 actinobacteria strains.</title>
        <authorList>
            <person name="Klenk H.-P."/>
        </authorList>
    </citation>
    <scope>NUCLEOTIDE SEQUENCE [LARGE SCALE GENOMIC DNA]</scope>
    <source>
        <strain evidence="9 12">DSM 16678</strain>
    </source>
</reference>
<keyword evidence="11" id="KW-1185">Reference proteome</keyword>
<dbReference type="EMBL" id="JACIBU010000001">
    <property type="protein sequence ID" value="MBB3676039.1"/>
    <property type="molecule type" value="Genomic_DNA"/>
</dbReference>
<dbReference type="GO" id="GO:0046677">
    <property type="term" value="P:response to antibiotic"/>
    <property type="evidence" value="ECO:0007669"/>
    <property type="project" value="UniProtKB-UniRule"/>
</dbReference>
<comment type="catalytic activity">
    <reaction evidence="5">
        <text>a beta-lactam + H2O = a substituted beta-amino acid</text>
        <dbReference type="Rhea" id="RHEA:20401"/>
        <dbReference type="ChEBI" id="CHEBI:15377"/>
        <dbReference type="ChEBI" id="CHEBI:35627"/>
        <dbReference type="ChEBI" id="CHEBI:140347"/>
        <dbReference type="EC" id="3.5.2.6"/>
    </reaction>
</comment>
<evidence type="ECO:0000256" key="4">
    <source>
        <dbReference type="ARBA" id="ARBA00023251"/>
    </source>
</evidence>
<dbReference type="PROSITE" id="PS00146">
    <property type="entry name" value="BETA_LACTAMASE_A"/>
    <property type="match status" value="1"/>
</dbReference>
<comment type="caution">
    <text evidence="10">The sequence shown here is derived from an EMBL/GenBank/DDBJ whole genome shotgun (WGS) entry which is preliminary data.</text>
</comment>
<dbReference type="RefSeq" id="WP_110553833.1">
    <property type="nucleotide sequence ID" value="NZ_JACIBU010000001.1"/>
</dbReference>
<dbReference type="NCBIfam" id="NF033103">
    <property type="entry name" value="bla_class_A"/>
    <property type="match status" value="1"/>
</dbReference>
<evidence type="ECO:0000313" key="10">
    <source>
        <dbReference type="EMBL" id="PZA19759.1"/>
    </source>
</evidence>
<dbReference type="InterPro" id="IPR023650">
    <property type="entry name" value="Beta-lactam_class-A_AS"/>
</dbReference>
<name>A0A323V4M9_9ACTN</name>
<dbReference type="PRINTS" id="PR00118">
    <property type="entry name" value="BLACTAMASEA"/>
</dbReference>
<evidence type="ECO:0000256" key="6">
    <source>
        <dbReference type="SAM" id="MobiDB-lite"/>
    </source>
</evidence>
<evidence type="ECO:0000256" key="3">
    <source>
        <dbReference type="ARBA" id="ARBA00022801"/>
    </source>
</evidence>
<dbReference type="OrthoDB" id="9784149at2"/>
<dbReference type="Pfam" id="PF13354">
    <property type="entry name" value="Beta-lactamase2"/>
    <property type="match status" value="1"/>
</dbReference>
<evidence type="ECO:0000256" key="7">
    <source>
        <dbReference type="SAM" id="SignalP"/>
    </source>
</evidence>
<evidence type="ECO:0000259" key="8">
    <source>
        <dbReference type="Pfam" id="PF13354"/>
    </source>
</evidence>